<comment type="caution">
    <text evidence="3">The sequence shown here is derived from an EMBL/GenBank/DDBJ whole genome shotgun (WGS) entry which is preliminary data.</text>
</comment>
<dbReference type="EMBL" id="CAJJDN010000147">
    <property type="protein sequence ID" value="CAD8123732.1"/>
    <property type="molecule type" value="Genomic_DNA"/>
</dbReference>
<protein>
    <recommendedName>
        <fullName evidence="5">Photosystem I assembly protein Ycf3</fullName>
    </recommendedName>
</protein>
<name>A0A8S1R934_9CILI</name>
<keyword evidence="4" id="KW-1185">Reference proteome</keyword>
<accession>A0A8S1R934</accession>
<evidence type="ECO:0000313" key="4">
    <source>
        <dbReference type="Proteomes" id="UP000692954"/>
    </source>
</evidence>
<organism evidence="3 4">
    <name type="scientific">Paramecium sonneborni</name>
    <dbReference type="NCBI Taxonomy" id="65129"/>
    <lineage>
        <taxon>Eukaryota</taxon>
        <taxon>Sar</taxon>
        <taxon>Alveolata</taxon>
        <taxon>Ciliophora</taxon>
        <taxon>Intramacronucleata</taxon>
        <taxon>Oligohymenophorea</taxon>
        <taxon>Peniculida</taxon>
        <taxon>Parameciidae</taxon>
        <taxon>Paramecium</taxon>
    </lineage>
</organism>
<dbReference type="PANTHER" id="PTHR44943">
    <property type="entry name" value="CELLULOSE SYNTHASE OPERON PROTEIN C"/>
    <property type="match status" value="1"/>
</dbReference>
<gene>
    <name evidence="3" type="ORF">PSON_ATCC_30995.1.T1470005</name>
</gene>
<dbReference type="Proteomes" id="UP000692954">
    <property type="component" value="Unassembled WGS sequence"/>
</dbReference>
<evidence type="ECO:0000256" key="2">
    <source>
        <dbReference type="ARBA" id="ARBA00022803"/>
    </source>
</evidence>
<dbReference type="InterPro" id="IPR051685">
    <property type="entry name" value="Ycf3/AcsC/BcsC/TPR_MFPF"/>
</dbReference>
<sequence length="78" mass="9157">MDNLLDALGCLDYAIQKNPEDFQGYAIKANILNQINKFQEALEYYNYAIERSSNNSKLNYHKVLRSLKIYRKSHLIES</sequence>
<reference evidence="3" key="1">
    <citation type="submission" date="2021-01" db="EMBL/GenBank/DDBJ databases">
        <authorList>
            <consortium name="Genoscope - CEA"/>
            <person name="William W."/>
        </authorList>
    </citation>
    <scope>NUCLEOTIDE SEQUENCE</scope>
</reference>
<evidence type="ECO:0000313" key="3">
    <source>
        <dbReference type="EMBL" id="CAD8123732.1"/>
    </source>
</evidence>
<keyword evidence="1" id="KW-0677">Repeat</keyword>
<keyword evidence="2" id="KW-0802">TPR repeat</keyword>
<dbReference type="AlphaFoldDB" id="A0A8S1R934"/>
<dbReference type="PANTHER" id="PTHR44943:SF4">
    <property type="entry name" value="TPR REPEAT-CONTAINING PROTEIN MJ0798"/>
    <property type="match status" value="1"/>
</dbReference>
<evidence type="ECO:0000256" key="1">
    <source>
        <dbReference type="ARBA" id="ARBA00022737"/>
    </source>
</evidence>
<evidence type="ECO:0008006" key="5">
    <source>
        <dbReference type="Google" id="ProtNLM"/>
    </source>
</evidence>
<proteinExistence type="predicted"/>